<proteinExistence type="predicted"/>
<protein>
    <submittedName>
        <fullName evidence="1">Uncharacterized protein</fullName>
    </submittedName>
</protein>
<sequence>MNFRQPLHLHLEAVENFVVLKVLHAILTLPGQTHPSSLRFYPFLANLGLHLTQSLYTRQCTSYVPRARPRARRCFLPNIRATSQAEQATKDALSPATKPLSSFQY</sequence>
<evidence type="ECO:0000313" key="2">
    <source>
        <dbReference type="Proteomes" id="UP001163321"/>
    </source>
</evidence>
<keyword evidence="2" id="KW-1185">Reference proteome</keyword>
<accession>A0ACC0WSD8</accession>
<organism evidence="1 2">
    <name type="scientific">Peronosclerospora sorghi</name>
    <dbReference type="NCBI Taxonomy" id="230839"/>
    <lineage>
        <taxon>Eukaryota</taxon>
        <taxon>Sar</taxon>
        <taxon>Stramenopiles</taxon>
        <taxon>Oomycota</taxon>
        <taxon>Peronosporomycetes</taxon>
        <taxon>Peronosporales</taxon>
        <taxon>Peronosporaceae</taxon>
        <taxon>Peronosclerospora</taxon>
    </lineage>
</organism>
<reference evidence="1 2" key="1">
    <citation type="journal article" date="2022" name="bioRxiv">
        <title>The genome of the oomycete Peronosclerospora sorghi, a cosmopolitan pathogen of maize and sorghum, is inflated with dispersed pseudogenes.</title>
        <authorList>
            <person name="Fletcher K."/>
            <person name="Martin F."/>
            <person name="Isakeit T."/>
            <person name="Cavanaugh K."/>
            <person name="Magill C."/>
            <person name="Michelmore R."/>
        </authorList>
    </citation>
    <scope>NUCLEOTIDE SEQUENCE [LARGE SCALE GENOMIC DNA]</scope>
    <source>
        <strain evidence="1">P6</strain>
    </source>
</reference>
<dbReference type="EMBL" id="CM047580">
    <property type="protein sequence ID" value="KAI9921600.1"/>
    <property type="molecule type" value="Genomic_DNA"/>
</dbReference>
<comment type="caution">
    <text evidence="1">The sequence shown here is derived from an EMBL/GenBank/DDBJ whole genome shotgun (WGS) entry which is preliminary data.</text>
</comment>
<evidence type="ECO:0000313" key="1">
    <source>
        <dbReference type="EMBL" id="KAI9921600.1"/>
    </source>
</evidence>
<gene>
    <name evidence="1" type="ORF">PsorP6_002327</name>
</gene>
<name>A0ACC0WSD8_9STRA</name>
<dbReference type="Proteomes" id="UP001163321">
    <property type="component" value="Chromosome 1"/>
</dbReference>